<reference evidence="7" key="1">
    <citation type="submission" date="2022-10" db="EMBL/GenBank/DDBJ databases">
        <authorList>
            <person name="Yu W.X."/>
        </authorList>
    </citation>
    <scope>NUCLEOTIDE SEQUENCE</scope>
    <source>
        <strain evidence="7">AAT</strain>
    </source>
</reference>
<organism evidence="7 8">
    <name type="scientific">Plebeiibacterium sediminum</name>
    <dbReference type="NCBI Taxonomy" id="2992112"/>
    <lineage>
        <taxon>Bacteria</taxon>
        <taxon>Pseudomonadati</taxon>
        <taxon>Bacteroidota</taxon>
        <taxon>Bacteroidia</taxon>
        <taxon>Marinilabiliales</taxon>
        <taxon>Marinilabiliaceae</taxon>
        <taxon>Plebeiibacterium</taxon>
    </lineage>
</organism>
<accession>A0AAE3M8R0</accession>
<dbReference type="PANTHER" id="PTHR43133:SF51">
    <property type="entry name" value="RNA POLYMERASE SIGMA FACTOR"/>
    <property type="match status" value="1"/>
</dbReference>
<dbReference type="Pfam" id="PF04542">
    <property type="entry name" value="Sigma70_r2"/>
    <property type="match status" value="1"/>
</dbReference>
<dbReference type="GO" id="GO:0016987">
    <property type="term" value="F:sigma factor activity"/>
    <property type="evidence" value="ECO:0007669"/>
    <property type="project" value="UniProtKB-KW"/>
</dbReference>
<comment type="caution">
    <text evidence="7">The sequence shown here is derived from an EMBL/GenBank/DDBJ whole genome shotgun (WGS) entry which is preliminary data.</text>
</comment>
<dbReference type="PANTHER" id="PTHR43133">
    <property type="entry name" value="RNA POLYMERASE ECF-TYPE SIGMA FACTO"/>
    <property type="match status" value="1"/>
</dbReference>
<feature type="domain" description="RNA polymerase sigma factor 70 region 4 type 2" evidence="6">
    <location>
        <begin position="130"/>
        <end position="182"/>
    </location>
</feature>
<dbReference type="InterPro" id="IPR013325">
    <property type="entry name" value="RNA_pol_sigma_r2"/>
</dbReference>
<keyword evidence="3" id="KW-0731">Sigma factor</keyword>
<dbReference type="CDD" id="cd06171">
    <property type="entry name" value="Sigma70_r4"/>
    <property type="match status" value="1"/>
</dbReference>
<evidence type="ECO:0000256" key="2">
    <source>
        <dbReference type="ARBA" id="ARBA00023015"/>
    </source>
</evidence>
<evidence type="ECO:0000313" key="8">
    <source>
        <dbReference type="Proteomes" id="UP001209229"/>
    </source>
</evidence>
<evidence type="ECO:0000256" key="4">
    <source>
        <dbReference type="ARBA" id="ARBA00023163"/>
    </source>
</evidence>
<dbReference type="InterPro" id="IPR014284">
    <property type="entry name" value="RNA_pol_sigma-70_dom"/>
</dbReference>
<evidence type="ECO:0000259" key="5">
    <source>
        <dbReference type="Pfam" id="PF04542"/>
    </source>
</evidence>
<dbReference type="GO" id="GO:0003677">
    <property type="term" value="F:DNA binding"/>
    <property type="evidence" value="ECO:0007669"/>
    <property type="project" value="InterPro"/>
</dbReference>
<dbReference type="RefSeq" id="WP_301192208.1">
    <property type="nucleotide sequence ID" value="NZ_JAPDPJ010000060.1"/>
</dbReference>
<proteinExistence type="inferred from homology"/>
<sequence>MIQLEEKIDIDSLLEGNYAAFENVVNTFKNKVVNLCYSYVNNTDDAEDIAQETFIELYKTIKKFKKQSSLSTWIYRIASNKSIDFIRSKKRVKRGHGKISYLEDHQNIQEWGVPGSEQADERIIQQQRKELLYDALEKLSSKQKEAYVLTQIEGLDQKTTADILETTVKSVESLVIRAKKKLKQILEKRIKEFL</sequence>
<dbReference type="NCBIfam" id="TIGR02937">
    <property type="entry name" value="sigma70-ECF"/>
    <property type="match status" value="1"/>
</dbReference>
<comment type="similarity">
    <text evidence="1">Belongs to the sigma-70 factor family. ECF subfamily.</text>
</comment>
<dbReference type="Gene3D" id="1.10.10.10">
    <property type="entry name" value="Winged helix-like DNA-binding domain superfamily/Winged helix DNA-binding domain"/>
    <property type="match status" value="1"/>
</dbReference>
<dbReference type="AlphaFoldDB" id="A0AAE3M8R0"/>
<keyword evidence="4" id="KW-0804">Transcription</keyword>
<dbReference type="InterPro" id="IPR007627">
    <property type="entry name" value="RNA_pol_sigma70_r2"/>
</dbReference>
<gene>
    <name evidence="7" type="ORF">OM075_19430</name>
</gene>
<dbReference type="Gene3D" id="1.10.1740.10">
    <property type="match status" value="1"/>
</dbReference>
<dbReference type="Pfam" id="PF08281">
    <property type="entry name" value="Sigma70_r4_2"/>
    <property type="match status" value="1"/>
</dbReference>
<keyword evidence="2" id="KW-0805">Transcription regulation</keyword>
<protein>
    <submittedName>
        <fullName evidence="7">RNA polymerase sigma factor</fullName>
    </submittedName>
</protein>
<dbReference type="Proteomes" id="UP001209229">
    <property type="component" value="Unassembled WGS sequence"/>
</dbReference>
<feature type="domain" description="RNA polymerase sigma-70 region 2" evidence="5">
    <location>
        <begin position="25"/>
        <end position="91"/>
    </location>
</feature>
<evidence type="ECO:0000313" key="7">
    <source>
        <dbReference type="EMBL" id="MCW3788650.1"/>
    </source>
</evidence>
<dbReference type="InterPro" id="IPR039425">
    <property type="entry name" value="RNA_pol_sigma-70-like"/>
</dbReference>
<keyword evidence="8" id="KW-1185">Reference proteome</keyword>
<dbReference type="InterPro" id="IPR036388">
    <property type="entry name" value="WH-like_DNA-bd_sf"/>
</dbReference>
<name>A0AAE3M8R0_9BACT</name>
<evidence type="ECO:0000259" key="6">
    <source>
        <dbReference type="Pfam" id="PF08281"/>
    </source>
</evidence>
<dbReference type="GO" id="GO:0006352">
    <property type="term" value="P:DNA-templated transcription initiation"/>
    <property type="evidence" value="ECO:0007669"/>
    <property type="project" value="InterPro"/>
</dbReference>
<dbReference type="EMBL" id="JAPDPJ010000060">
    <property type="protein sequence ID" value="MCW3788650.1"/>
    <property type="molecule type" value="Genomic_DNA"/>
</dbReference>
<dbReference type="InterPro" id="IPR013249">
    <property type="entry name" value="RNA_pol_sigma70_r4_t2"/>
</dbReference>
<evidence type="ECO:0000256" key="3">
    <source>
        <dbReference type="ARBA" id="ARBA00023082"/>
    </source>
</evidence>
<dbReference type="SUPFAM" id="SSF88946">
    <property type="entry name" value="Sigma2 domain of RNA polymerase sigma factors"/>
    <property type="match status" value="1"/>
</dbReference>
<dbReference type="InterPro" id="IPR013324">
    <property type="entry name" value="RNA_pol_sigma_r3/r4-like"/>
</dbReference>
<dbReference type="SUPFAM" id="SSF88659">
    <property type="entry name" value="Sigma3 and sigma4 domains of RNA polymerase sigma factors"/>
    <property type="match status" value="1"/>
</dbReference>
<evidence type="ECO:0000256" key="1">
    <source>
        <dbReference type="ARBA" id="ARBA00010641"/>
    </source>
</evidence>